<dbReference type="Pfam" id="PF11907">
    <property type="entry name" value="DUF3427"/>
    <property type="match status" value="1"/>
</dbReference>
<dbReference type="RefSeq" id="WP_270675352.1">
    <property type="nucleotide sequence ID" value="NZ_JAQFWP010000002.1"/>
</dbReference>
<dbReference type="InterPro" id="IPR021835">
    <property type="entry name" value="DUF3427"/>
</dbReference>
<dbReference type="InterPro" id="IPR027417">
    <property type="entry name" value="P-loop_NTPase"/>
</dbReference>
<dbReference type="Pfam" id="PF00271">
    <property type="entry name" value="Helicase_C"/>
    <property type="match status" value="1"/>
</dbReference>
<evidence type="ECO:0000313" key="4">
    <source>
        <dbReference type="Proteomes" id="UP001165685"/>
    </source>
</evidence>
<dbReference type="CDD" id="cd09203">
    <property type="entry name" value="PLDc_N_DEXD_b1"/>
    <property type="match status" value="1"/>
</dbReference>
<reference evidence="3" key="1">
    <citation type="submission" date="2023-01" db="EMBL/GenBank/DDBJ databases">
        <title>Draft genome sequence of Nocardiopsis sp. LSu2-4 isolated from halophytes.</title>
        <authorList>
            <person name="Duangmal K."/>
            <person name="Chantavorakit T."/>
        </authorList>
    </citation>
    <scope>NUCLEOTIDE SEQUENCE</scope>
    <source>
        <strain evidence="3">LSu2-4</strain>
    </source>
</reference>
<dbReference type="SMART" id="SM00490">
    <property type="entry name" value="HELICc"/>
    <property type="match status" value="1"/>
</dbReference>
<dbReference type="Gene3D" id="3.30.870.10">
    <property type="entry name" value="Endonuclease Chain A"/>
    <property type="match status" value="1"/>
</dbReference>
<dbReference type="PROSITE" id="PS51192">
    <property type="entry name" value="HELICASE_ATP_BIND_1"/>
    <property type="match status" value="1"/>
</dbReference>
<protein>
    <submittedName>
        <fullName evidence="3">DUF3427 domain-containing protein</fullName>
    </submittedName>
</protein>
<dbReference type="InterPro" id="IPR006935">
    <property type="entry name" value="Helicase/UvrB_N"/>
</dbReference>
<dbReference type="SUPFAM" id="SSF52540">
    <property type="entry name" value="P-loop containing nucleoside triphosphate hydrolases"/>
    <property type="match status" value="1"/>
</dbReference>
<dbReference type="PROSITE" id="PS51194">
    <property type="entry name" value="HELICASE_CTER"/>
    <property type="match status" value="1"/>
</dbReference>
<sequence length="1032" mass="117531">MSDLSPGVYERLITRELQRRLAEVDDELQQRGKLKDVDGKDLLVKHVAELTKRALSFVDKNDESFKDQVRIVNKLGAVLAEATDKAVTEDDQLVDAEDPLLSIAREMTPDDKGVFPKRPDIPFSSSALLVNGRDQPQIGREVTKELDSADRVDLLCAFIKWHGLRLIEPHLRAFLERGGQLRVITTTYMGATEVQAIDRLQELGAEISISYDTRRTRLHAKAWLFHRHSGMDTAYVGSSNLSRSAMLDGLEWNVRLARAEQPHLIDTFAATFEEYWNDLSFERYHPERDHDRLRTALSHAGAREDDQVDTVANIDITPFPYQGEILEALEAEREVHGRYRNLVVMATGTGKTIVAALDYARLKKSGKINSLLFVAHRQEIIKQARKRFREVLKDGSFGELLVDENRPQHWQHVFASVQSLKHLKSLPNNHFDMIIVDEFHHAEAPTYAHLLDRVAPKVLLGLTATPERTDEKDILHWFDDGKIAVELRLWEALERGLLSPFHYFGIHDDVDLSDIPWRRGVGYDLESLSEVYVGLDSRVNLIVEALQEKVADISTLKAVGFCVGVNHAKYMAQEFEKRGVPARAVTGQLSTPEREAALRDLRDGRIKAVFTVDLFNEGVDIPAINTILFLRPTESATVFLQQLGRGLRLTEDKPVLTVLDFVGHQRKEFRFDKRFTALTGISRENLKNEIQAEFPTLPAGCSIDLDREVSKIVLDNIKQALKFKLKDAAADLRGMGRVHLAEYLKRTGRELEDLYGPNRGGWTDLLREAGLDDREIPDRDDDQALARAFGRMLHVDDTERLNFIKDVLTSPEPPKQLNNDLHHSRLLAMLHGLINGNQRLSAMEANMARLWTNEARREELLEIADILDERIHRVTTPVDAISHLPLRLHASYNRNEVLRAFGVDYTRSAVEGVRWIENEKSDVFFVTIDKSDRTFKPTTMYHDRAITPHQFQWESQGRTRESSSTGQRYINHVEQGVTVHLFIRPNKAAPAYLYAGPMTYVSHEGELPMRILWNLHHALPADVFHYAKVNAG</sequence>
<dbReference type="Proteomes" id="UP001165685">
    <property type="component" value="Unassembled WGS sequence"/>
</dbReference>
<feature type="domain" description="Helicase C-terminal" evidence="2">
    <location>
        <begin position="545"/>
        <end position="702"/>
    </location>
</feature>
<dbReference type="SUPFAM" id="SSF56024">
    <property type="entry name" value="Phospholipase D/nuclease"/>
    <property type="match status" value="1"/>
</dbReference>
<evidence type="ECO:0000313" key="3">
    <source>
        <dbReference type="EMBL" id="MDA2803161.1"/>
    </source>
</evidence>
<proteinExistence type="predicted"/>
<dbReference type="EMBL" id="JAQFWP010000002">
    <property type="protein sequence ID" value="MDA2803161.1"/>
    <property type="molecule type" value="Genomic_DNA"/>
</dbReference>
<dbReference type="PANTHER" id="PTHR47962:SF7">
    <property type="entry name" value="MITOCHONDRIAL ATP-DEPENDENT HELICASE IRC3-RELATED"/>
    <property type="match status" value="1"/>
</dbReference>
<organism evidence="3 4">
    <name type="scientific">Nocardiopsis suaedae</name>
    <dbReference type="NCBI Taxonomy" id="3018444"/>
    <lineage>
        <taxon>Bacteria</taxon>
        <taxon>Bacillati</taxon>
        <taxon>Actinomycetota</taxon>
        <taxon>Actinomycetes</taxon>
        <taxon>Streptosporangiales</taxon>
        <taxon>Nocardiopsidaceae</taxon>
        <taxon>Nocardiopsis</taxon>
    </lineage>
</organism>
<dbReference type="PANTHER" id="PTHR47962">
    <property type="entry name" value="ATP-DEPENDENT HELICASE LHR-RELATED-RELATED"/>
    <property type="match status" value="1"/>
</dbReference>
<dbReference type="CDD" id="cd18032">
    <property type="entry name" value="DEXHc_RE_I_III_res"/>
    <property type="match status" value="1"/>
</dbReference>
<dbReference type="SMART" id="SM00487">
    <property type="entry name" value="DEXDc"/>
    <property type="match status" value="1"/>
</dbReference>
<dbReference type="Pfam" id="PF13091">
    <property type="entry name" value="PLDc_2"/>
    <property type="match status" value="1"/>
</dbReference>
<dbReference type="InterPro" id="IPR025202">
    <property type="entry name" value="PLD-like_dom"/>
</dbReference>
<dbReference type="Gene3D" id="3.40.50.300">
    <property type="entry name" value="P-loop containing nucleotide triphosphate hydrolases"/>
    <property type="match status" value="2"/>
</dbReference>
<comment type="caution">
    <text evidence="3">The sequence shown here is derived from an EMBL/GenBank/DDBJ whole genome shotgun (WGS) entry which is preliminary data.</text>
</comment>
<evidence type="ECO:0000259" key="2">
    <source>
        <dbReference type="PROSITE" id="PS51194"/>
    </source>
</evidence>
<evidence type="ECO:0000259" key="1">
    <source>
        <dbReference type="PROSITE" id="PS51192"/>
    </source>
</evidence>
<dbReference type="CDD" id="cd18799">
    <property type="entry name" value="SF2_C_EcoAI-like"/>
    <property type="match status" value="1"/>
</dbReference>
<name>A0ABT4TEY4_9ACTN</name>
<dbReference type="InterPro" id="IPR052511">
    <property type="entry name" value="ATP-dep_Helicase"/>
</dbReference>
<feature type="domain" description="Helicase ATP-binding" evidence="1">
    <location>
        <begin position="332"/>
        <end position="484"/>
    </location>
</feature>
<dbReference type="Pfam" id="PF04851">
    <property type="entry name" value="ResIII"/>
    <property type="match status" value="1"/>
</dbReference>
<dbReference type="InterPro" id="IPR014001">
    <property type="entry name" value="Helicase_ATP-bd"/>
</dbReference>
<dbReference type="InterPro" id="IPR001650">
    <property type="entry name" value="Helicase_C-like"/>
</dbReference>
<keyword evidence="4" id="KW-1185">Reference proteome</keyword>
<gene>
    <name evidence="3" type="ORF">O4U47_01440</name>
</gene>
<accession>A0ABT4TEY4</accession>